<dbReference type="Pfam" id="PF04578">
    <property type="entry name" value="DUF594"/>
    <property type="match status" value="1"/>
</dbReference>
<dbReference type="Proteomes" id="UP001497457">
    <property type="component" value="Unassembled WGS sequence"/>
</dbReference>
<accession>A0ABC9GY27</accession>
<evidence type="ECO:0000313" key="4">
    <source>
        <dbReference type="EMBL" id="CAL4983066.1"/>
    </source>
</evidence>
<keyword evidence="6" id="KW-1185">Reference proteome</keyword>
<keyword evidence="2" id="KW-1133">Transmembrane helix</keyword>
<evidence type="ECO:0000256" key="2">
    <source>
        <dbReference type="SAM" id="Phobius"/>
    </source>
</evidence>
<evidence type="ECO:0000256" key="1">
    <source>
        <dbReference type="SAM" id="MobiDB-lite"/>
    </source>
</evidence>
<feature type="domain" description="DUF4220" evidence="3">
    <location>
        <begin position="91"/>
        <end position="446"/>
    </location>
</feature>
<organism evidence="5 6">
    <name type="scientific">Urochloa decumbens</name>
    <dbReference type="NCBI Taxonomy" id="240449"/>
    <lineage>
        <taxon>Eukaryota</taxon>
        <taxon>Viridiplantae</taxon>
        <taxon>Streptophyta</taxon>
        <taxon>Embryophyta</taxon>
        <taxon>Tracheophyta</taxon>
        <taxon>Spermatophyta</taxon>
        <taxon>Magnoliopsida</taxon>
        <taxon>Liliopsida</taxon>
        <taxon>Poales</taxon>
        <taxon>Poaceae</taxon>
        <taxon>PACMAD clade</taxon>
        <taxon>Panicoideae</taxon>
        <taxon>Panicodae</taxon>
        <taxon>Paniceae</taxon>
        <taxon>Melinidinae</taxon>
        <taxon>Urochloa</taxon>
    </lineage>
</organism>
<feature type="region of interest" description="Disordered" evidence="1">
    <location>
        <begin position="658"/>
        <end position="694"/>
    </location>
</feature>
<evidence type="ECO:0000259" key="3">
    <source>
        <dbReference type="Pfam" id="PF13968"/>
    </source>
</evidence>
<keyword evidence="2" id="KW-0812">Transmembrane</keyword>
<dbReference type="PANTHER" id="PTHR31325">
    <property type="entry name" value="OS01G0798800 PROTEIN-RELATED"/>
    <property type="match status" value="1"/>
</dbReference>
<dbReference type="EMBL" id="OZ075132">
    <property type="protein sequence ID" value="CAL4983066.1"/>
    <property type="molecule type" value="Genomic_DNA"/>
</dbReference>
<dbReference type="Proteomes" id="UP001497457">
    <property type="component" value="Chromosome 22rd"/>
</dbReference>
<evidence type="ECO:0000313" key="6">
    <source>
        <dbReference type="Proteomes" id="UP001497457"/>
    </source>
</evidence>
<feature type="transmembrane region" description="Helical" evidence="2">
    <location>
        <begin position="377"/>
        <end position="399"/>
    </location>
</feature>
<dbReference type="InterPro" id="IPR007658">
    <property type="entry name" value="DUF594"/>
</dbReference>
<proteinExistence type="predicted"/>
<feature type="transmembrane region" description="Helical" evidence="2">
    <location>
        <begin position="85"/>
        <end position="112"/>
    </location>
</feature>
<dbReference type="Pfam" id="PF13968">
    <property type="entry name" value="DUF4220"/>
    <property type="match status" value="1"/>
</dbReference>
<feature type="transmembrane region" description="Helical" evidence="2">
    <location>
        <begin position="55"/>
        <end position="73"/>
    </location>
</feature>
<sequence length="783" mass="89313">MFKYERRTPYTVLAYYSPQLKKMRPVRTDGHVGGGHLMGKQSVDLEHAKEMWDEWEIHCLILVSLFLQFFLFLMADMRRRSGSRALLTVLWLAYLLADTVAIFVLGHLAVYVRGPSHELMFFWAPFVLVHLGGQDNITAFSKQDNELWTRHLLSLVSQVAVAGYVVSKSSWPDIRLRAAMVLMFLRGFLKYAGRTYCLYSASPKNLGASSLDSMASTIWSLVDARAETRRSSDEADIVESWRKKVRERIEERRFKPMFVPDTCWESVSKSDADRGADEIMSVDAPVSDVEMMIVADELPGLLEEFKNGPDRCTAYEFVAAHLIQSYKYLYTKTPLSDDVSTLYYLIYTPFQYLPTAIAQALFAAAEKKSHYSQADIIVSYLLLVGAIVLELLPIFTSILSYTRKPFRPETAIGWAQLYLFNCIVRPLGWQTRKHWSEELAQYSMIRRYASVQEGYHYHACMPALRKWAGKGFFGSWRVELFDLTRTPLTGDLKLLVLDKLLLEASKQEWKLASFRGERALEEWMGSHPVPEPGRSPSYAALPMSVSSSRVDFATSVLIWHIATDICYFSEDEKGSDIDPHETTKKKKMSRELSLYTMYLVFKCDVMLTRISRLAHKDAHEGLKNYISPFQQSPQVNLDEKEAVKVASEAMKEQFDELKRLADPQEDSTPRVAQQDKTNEEAANKDAAATSTSRTEELLQSTQEALFFPVLSRAYAVAQELMAIDEEAARWDLISEVWLEMLFYTAPRCGAAFHYEHLSTGGEFITHVLLLMRNLGPFLPTPGA</sequence>
<dbReference type="InterPro" id="IPR025315">
    <property type="entry name" value="DUF4220"/>
</dbReference>
<reference evidence="5" key="1">
    <citation type="submission" date="2024-10" db="EMBL/GenBank/DDBJ databases">
        <authorList>
            <person name="Ryan C."/>
        </authorList>
    </citation>
    <scope>NUCLEOTIDE SEQUENCE [LARGE SCALE GENOMIC DNA]</scope>
</reference>
<keyword evidence="2" id="KW-0472">Membrane</keyword>
<protein>
    <recommendedName>
        <fullName evidence="3">DUF4220 domain-containing protein</fullName>
    </recommendedName>
</protein>
<name>A0ABC9GY27_9POAL</name>
<dbReference type="EMBL" id="CAXIPR030000825">
    <property type="protein sequence ID" value="CAM0147404.1"/>
    <property type="molecule type" value="Genomic_DNA"/>
</dbReference>
<gene>
    <name evidence="5" type="ORF">URODEC1_LOCUS120840</name>
    <name evidence="4" type="ORF">URODEC1_LOCUS56911</name>
</gene>
<evidence type="ECO:0000313" key="5">
    <source>
        <dbReference type="EMBL" id="CAM0147404.1"/>
    </source>
</evidence>
<dbReference type="AlphaFoldDB" id="A0ABC9GY27"/>